<organism evidence="1 2">
    <name type="scientific">Snodgrassella alvi</name>
    <dbReference type="NCBI Taxonomy" id="1196083"/>
    <lineage>
        <taxon>Bacteria</taxon>
        <taxon>Pseudomonadati</taxon>
        <taxon>Pseudomonadota</taxon>
        <taxon>Betaproteobacteria</taxon>
        <taxon>Neisseriales</taxon>
        <taxon>Neisseriaceae</taxon>
        <taxon>Snodgrassella</taxon>
    </lineage>
</organism>
<gene>
    <name evidence="1" type="ORF">BHC49_13120</name>
</gene>
<proteinExistence type="predicted"/>
<dbReference type="OrthoDB" id="1777863at2"/>
<dbReference type="AlphaFoldDB" id="A0A2N9XV21"/>
<reference evidence="1 2" key="1">
    <citation type="journal article" date="2017" name="MBio">
        <title>Type VI secretion-mediated competition in the bee gut microbiome.</title>
        <authorList>
            <person name="Steele M.I."/>
            <person name="Kwong W.K."/>
            <person name="Powell J.E."/>
            <person name="Whiteley M."/>
            <person name="Moran N.A."/>
        </authorList>
    </citation>
    <scope>NUCLEOTIDE SEQUENCE [LARGE SCALE GENOMIC DNA]</scope>
    <source>
        <strain evidence="1 2">Nev3CBA3</strain>
    </source>
</reference>
<dbReference type="InterPro" id="IPR046556">
    <property type="entry name" value="DUF6710"/>
</dbReference>
<accession>A0A2N9XV21</accession>
<dbReference type="Pfam" id="PF20457">
    <property type="entry name" value="DUF6710"/>
    <property type="match status" value="1"/>
</dbReference>
<name>A0A2N9XV21_9NEIS</name>
<evidence type="ECO:0000313" key="1">
    <source>
        <dbReference type="EMBL" id="PIT53364.1"/>
    </source>
</evidence>
<evidence type="ECO:0000313" key="2">
    <source>
        <dbReference type="Proteomes" id="UP000229434"/>
    </source>
</evidence>
<dbReference type="Proteomes" id="UP000229434">
    <property type="component" value="Unassembled WGS sequence"/>
</dbReference>
<comment type="caution">
    <text evidence="1">The sequence shown here is derived from an EMBL/GenBank/DDBJ whole genome shotgun (WGS) entry which is preliminary data.</text>
</comment>
<sequence length="229" mass="26004">MFHCFFKKKKTISANEQSFIHVMEWANKIANRNTHALSRKKEALHDLIKIIMKPIQAEHIRNAYLSSPHNAITEIKFPMDFFGFYPTDQEITIKYLSHEDSPVKYSLKLSSDIVLPTCWHPSSLIYNLGSIGHQARPSGEFTQNCNHRVTLILPMMIGIVTGGNHSITQGILTGNGEITPSGLVDLSDELNKIYFNGKHWISSTTNQIIGSPRYPELGWIWEIAKLLTK</sequence>
<protein>
    <submittedName>
        <fullName evidence="1">Uncharacterized protein</fullName>
    </submittedName>
</protein>
<dbReference type="EMBL" id="MEIS01000123">
    <property type="protein sequence ID" value="PIT53364.1"/>
    <property type="molecule type" value="Genomic_DNA"/>
</dbReference>